<name>A0A8H6LV74_9AGAR</name>
<comment type="caution">
    <text evidence="2">The sequence shown here is derived from an EMBL/GenBank/DDBJ whole genome shotgun (WGS) entry which is preliminary data.</text>
</comment>
<feature type="domain" description="NADH:flavin oxidoreductase/NADH oxidase N-terminal" evidence="1">
    <location>
        <begin position="11"/>
        <end position="350"/>
    </location>
</feature>
<evidence type="ECO:0000313" key="2">
    <source>
        <dbReference type="EMBL" id="KAF6743374.1"/>
    </source>
</evidence>
<dbReference type="EMBL" id="JACGCI010000146">
    <property type="protein sequence ID" value="KAF6743374.1"/>
    <property type="molecule type" value="Genomic_DNA"/>
</dbReference>
<dbReference type="GO" id="GO:0010181">
    <property type="term" value="F:FMN binding"/>
    <property type="evidence" value="ECO:0007669"/>
    <property type="project" value="InterPro"/>
</dbReference>
<keyword evidence="3" id="KW-1185">Reference proteome</keyword>
<dbReference type="PANTHER" id="PTHR22893">
    <property type="entry name" value="NADH OXIDOREDUCTASE-RELATED"/>
    <property type="match status" value="1"/>
</dbReference>
<dbReference type="Gene3D" id="3.20.20.70">
    <property type="entry name" value="Aldolase class I"/>
    <property type="match status" value="1"/>
</dbReference>
<gene>
    <name evidence="2" type="ORF">DFP72DRAFT_933444</name>
</gene>
<dbReference type="SUPFAM" id="SSF51395">
    <property type="entry name" value="FMN-linked oxidoreductases"/>
    <property type="match status" value="1"/>
</dbReference>
<evidence type="ECO:0000313" key="3">
    <source>
        <dbReference type="Proteomes" id="UP000521943"/>
    </source>
</evidence>
<dbReference type="Pfam" id="PF00724">
    <property type="entry name" value="Oxidored_FMN"/>
    <property type="match status" value="1"/>
</dbReference>
<dbReference type="InterPro" id="IPR013785">
    <property type="entry name" value="Aldolase_TIM"/>
</dbReference>
<dbReference type="InterPro" id="IPR001155">
    <property type="entry name" value="OxRdtase_FMN_N"/>
</dbReference>
<accession>A0A8H6LV74</accession>
<dbReference type="GO" id="GO:0016491">
    <property type="term" value="F:oxidoreductase activity"/>
    <property type="evidence" value="ECO:0007669"/>
    <property type="project" value="InterPro"/>
</dbReference>
<evidence type="ECO:0000259" key="1">
    <source>
        <dbReference type="Pfam" id="PF00724"/>
    </source>
</evidence>
<dbReference type="Proteomes" id="UP000521943">
    <property type="component" value="Unassembled WGS sequence"/>
</dbReference>
<dbReference type="CDD" id="cd02933">
    <property type="entry name" value="OYE_like_FMN"/>
    <property type="match status" value="1"/>
</dbReference>
<reference evidence="2 3" key="1">
    <citation type="submission" date="2020-07" db="EMBL/GenBank/DDBJ databases">
        <title>Comparative genomics of pyrophilous fungi reveals a link between fire events and developmental genes.</title>
        <authorList>
            <consortium name="DOE Joint Genome Institute"/>
            <person name="Steindorff A.S."/>
            <person name="Carver A."/>
            <person name="Calhoun S."/>
            <person name="Stillman K."/>
            <person name="Liu H."/>
            <person name="Lipzen A."/>
            <person name="Pangilinan J."/>
            <person name="Labutti K."/>
            <person name="Bruns T.D."/>
            <person name="Grigoriev I.V."/>
        </authorList>
    </citation>
    <scope>NUCLEOTIDE SEQUENCE [LARGE SCALE GENOMIC DNA]</scope>
    <source>
        <strain evidence="2 3">CBS 144469</strain>
    </source>
</reference>
<sequence length="401" mass="44380">MVAPVASTKALFTPLKVGDVTIPNRIQMSALTRNRALNTVPTDVMTEYYTQRAQGGAGLIVSEGILISRQGTEWEHAPGIWSSEQIEGWRKITDAVHANKSFIYAQLWHVGRVAHPDAPQQKKAGVPVPAPSAIAARGGKFRFLEGEPGYQTPTEIKDPTVFIEQFRQAALNAKKAGFDGVEIHGANGYLVHQFLDNTSNQRTDKWGGSVENRSRFGLEVLKAVKTVFGKNVAIKLSPTGGYNDMGMTLEDTLETFRYFISQADKLGLAYITLARYSAMMDVTFDGKTRGTQHDVLESYRSSIKKSLLFLNVGLTAEEGAKLIQERKIDGATYGLPWIMHPDFALRARLGQALDNEPNWMLMQIGEGEDLEKWGAGYTDYPALNKAPSPGWFKRLSGVFRH</sequence>
<dbReference type="OrthoDB" id="276546at2759"/>
<dbReference type="AlphaFoldDB" id="A0A8H6LV74"/>
<dbReference type="InterPro" id="IPR045247">
    <property type="entry name" value="Oye-like"/>
</dbReference>
<protein>
    <submittedName>
        <fullName evidence="2">Flavo protein NADH-dependent oxidoreductase</fullName>
    </submittedName>
</protein>
<organism evidence="2 3">
    <name type="scientific">Ephemerocybe angulata</name>
    <dbReference type="NCBI Taxonomy" id="980116"/>
    <lineage>
        <taxon>Eukaryota</taxon>
        <taxon>Fungi</taxon>
        <taxon>Dikarya</taxon>
        <taxon>Basidiomycota</taxon>
        <taxon>Agaricomycotina</taxon>
        <taxon>Agaricomycetes</taxon>
        <taxon>Agaricomycetidae</taxon>
        <taxon>Agaricales</taxon>
        <taxon>Agaricineae</taxon>
        <taxon>Psathyrellaceae</taxon>
        <taxon>Ephemerocybe</taxon>
    </lineage>
</organism>
<dbReference type="PANTHER" id="PTHR22893:SF91">
    <property type="entry name" value="NADPH DEHYDROGENASE 2-RELATED"/>
    <property type="match status" value="1"/>
</dbReference>
<proteinExistence type="predicted"/>